<dbReference type="PROSITE" id="PS51675">
    <property type="entry name" value="SAM_MT_TRM10"/>
    <property type="match status" value="1"/>
</dbReference>
<dbReference type="GO" id="GO:0000049">
    <property type="term" value="F:tRNA binding"/>
    <property type="evidence" value="ECO:0007669"/>
    <property type="project" value="TreeGrafter"/>
</dbReference>
<evidence type="ECO:0000256" key="8">
    <source>
        <dbReference type="ARBA" id="ARBA00023128"/>
    </source>
</evidence>
<dbReference type="InterPro" id="IPR007356">
    <property type="entry name" value="tRNA_m1G_MeTrfase_euk"/>
</dbReference>
<dbReference type="GO" id="GO:0032259">
    <property type="term" value="P:methylation"/>
    <property type="evidence" value="ECO:0007669"/>
    <property type="project" value="UniProtKB-KW"/>
</dbReference>
<dbReference type="InterPro" id="IPR025812">
    <property type="entry name" value="Trm10_C_MTase_dom"/>
</dbReference>
<dbReference type="RefSeq" id="XP_026285930.1">
    <property type="nucleotide sequence ID" value="XM_026430145.2"/>
</dbReference>
<dbReference type="AlphaFoldDB" id="A0A6J1T2R8"/>
<feature type="domain" description="SAM-dependent MTase TRM10-type" evidence="10">
    <location>
        <begin position="200"/>
        <end position="392"/>
    </location>
</feature>
<reference evidence="12" key="1">
    <citation type="submission" date="2025-08" db="UniProtKB">
        <authorList>
            <consortium name="RefSeq"/>
        </authorList>
    </citation>
    <scope>IDENTIFICATION</scope>
    <source>
        <tissue evidence="12">Whole organism</tissue>
    </source>
</reference>
<keyword evidence="11" id="KW-1185">Reference proteome</keyword>
<dbReference type="Proteomes" id="UP000504606">
    <property type="component" value="Unplaced"/>
</dbReference>
<dbReference type="GO" id="GO:0005654">
    <property type="term" value="C:nucleoplasm"/>
    <property type="evidence" value="ECO:0007669"/>
    <property type="project" value="TreeGrafter"/>
</dbReference>
<dbReference type="CDD" id="cd18102">
    <property type="entry name" value="Trm10_MRRP1"/>
    <property type="match status" value="1"/>
</dbReference>
<keyword evidence="3" id="KW-0808">Transferase</keyword>
<dbReference type="PANTHER" id="PTHR13563">
    <property type="entry name" value="TRNA (GUANINE-9-) METHYLTRANSFERASE"/>
    <property type="match status" value="1"/>
</dbReference>
<keyword evidence="2" id="KW-0489">Methyltransferase</keyword>
<dbReference type="KEGG" id="foc:113211687"/>
<evidence type="ECO:0000256" key="6">
    <source>
        <dbReference type="ARBA" id="ARBA00022946"/>
    </source>
</evidence>
<evidence type="ECO:0000256" key="2">
    <source>
        <dbReference type="ARBA" id="ARBA00022603"/>
    </source>
</evidence>
<evidence type="ECO:0000256" key="1">
    <source>
        <dbReference type="ARBA" id="ARBA00004173"/>
    </source>
</evidence>
<evidence type="ECO:0000256" key="5">
    <source>
        <dbReference type="ARBA" id="ARBA00022694"/>
    </source>
</evidence>
<keyword evidence="5" id="KW-0819">tRNA processing</keyword>
<keyword evidence="4" id="KW-0949">S-adenosyl-L-methionine</keyword>
<dbReference type="Gene3D" id="3.40.1280.30">
    <property type="match status" value="1"/>
</dbReference>
<dbReference type="GO" id="GO:0097745">
    <property type="term" value="P:mitochondrial tRNA 5'-end processing"/>
    <property type="evidence" value="ECO:0007669"/>
    <property type="project" value="TreeGrafter"/>
</dbReference>
<evidence type="ECO:0000313" key="12">
    <source>
        <dbReference type="RefSeq" id="XP_026285930.1"/>
    </source>
</evidence>
<evidence type="ECO:0000313" key="11">
    <source>
        <dbReference type="Proteomes" id="UP000504606"/>
    </source>
</evidence>
<keyword evidence="7" id="KW-0175">Coiled coil</keyword>
<dbReference type="GO" id="GO:0005739">
    <property type="term" value="C:mitochondrion"/>
    <property type="evidence" value="ECO:0007669"/>
    <property type="project" value="UniProtKB-SubCell"/>
</dbReference>
<dbReference type="GeneID" id="113211687"/>
<evidence type="ECO:0000256" key="9">
    <source>
        <dbReference type="ARBA" id="ARBA00029803"/>
    </source>
</evidence>
<dbReference type="InterPro" id="IPR038459">
    <property type="entry name" value="MT_TRM10-typ_sf"/>
</dbReference>
<evidence type="ECO:0000256" key="4">
    <source>
        <dbReference type="ARBA" id="ARBA00022691"/>
    </source>
</evidence>
<gene>
    <name evidence="12" type="primary">LOC113211687</name>
</gene>
<proteinExistence type="predicted"/>
<name>A0A6J1T2R8_FRAOC</name>
<comment type="subcellular location">
    <subcellularLocation>
        <location evidence="1">Mitochondrion</location>
    </subcellularLocation>
</comment>
<evidence type="ECO:0000256" key="7">
    <source>
        <dbReference type="ARBA" id="ARBA00023054"/>
    </source>
</evidence>
<keyword evidence="6" id="KW-0809">Transit peptide</keyword>
<dbReference type="GO" id="GO:0070131">
    <property type="term" value="P:positive regulation of mitochondrial translation"/>
    <property type="evidence" value="ECO:0007669"/>
    <property type="project" value="TreeGrafter"/>
</dbReference>
<accession>A0A6J1T2R8</accession>
<sequence length="406" mass="47130">MWARALLRQVAMFGSTHGRECGHPLRENYICRWRPAAAQKLSFSTTSSSPSGDPSEMESIVLNALEEPTPYTLTKEQEIAVTQSDPVKERKLSELMLRLYIKKEHGEVLPQEIRMEDLKVMIDLGQSQLSKKLRYLIKRSSLKKKISEMKEKDERLSELEIIREERAKIASEMEHPWLNYALYNNTLFPRVFKRSIVTFADCWVGTAMHEGQKIVIDCSYDSQMDDMRIKHTAKQILYCHVYNRSVKRPFSLHLCNLETDGRLMYYIRRLHPKFEIDTPVSLHSGSYLDVFERRNLVYLSPHTTATVEYNPNDIYILGALVDKDMGLALSNKKAAKEKIRSASLPLGKYMKWKKGGKSLCIHQCFQTLLDVKITGDWEKALRDNVPQRKVWDDSGNENLSRFSRVY</sequence>
<evidence type="ECO:0000256" key="3">
    <source>
        <dbReference type="ARBA" id="ARBA00022679"/>
    </source>
</evidence>
<dbReference type="OrthoDB" id="9976048at2759"/>
<organism evidence="11 12">
    <name type="scientific">Frankliniella occidentalis</name>
    <name type="common">Western flower thrips</name>
    <name type="synonym">Euthrips occidentalis</name>
    <dbReference type="NCBI Taxonomy" id="133901"/>
    <lineage>
        <taxon>Eukaryota</taxon>
        <taxon>Metazoa</taxon>
        <taxon>Ecdysozoa</taxon>
        <taxon>Arthropoda</taxon>
        <taxon>Hexapoda</taxon>
        <taxon>Insecta</taxon>
        <taxon>Pterygota</taxon>
        <taxon>Neoptera</taxon>
        <taxon>Paraneoptera</taxon>
        <taxon>Thysanoptera</taxon>
        <taxon>Terebrantia</taxon>
        <taxon>Thripoidea</taxon>
        <taxon>Thripidae</taxon>
        <taxon>Frankliniella</taxon>
    </lineage>
</organism>
<dbReference type="PANTHER" id="PTHR13563:SF5">
    <property type="entry name" value="TRNA METHYLTRANSFERASE 10 HOMOLOG C"/>
    <property type="match status" value="1"/>
</dbReference>
<dbReference type="InterPro" id="IPR028564">
    <property type="entry name" value="MT_TRM10-typ"/>
</dbReference>
<keyword evidence="8" id="KW-0496">Mitochondrion</keyword>
<evidence type="ECO:0000259" key="10">
    <source>
        <dbReference type="PROSITE" id="PS51675"/>
    </source>
</evidence>
<protein>
    <recommendedName>
        <fullName evidence="9">RNA (guanine-9-)-methyltransferase domain-containing protein 1</fullName>
    </recommendedName>
</protein>
<dbReference type="GO" id="GO:0008168">
    <property type="term" value="F:methyltransferase activity"/>
    <property type="evidence" value="ECO:0007669"/>
    <property type="project" value="UniProtKB-KW"/>
</dbReference>